<keyword evidence="1" id="KW-0963">Cytoplasm</keyword>
<dbReference type="AlphaFoldDB" id="U5CZT9"/>
<dbReference type="InterPro" id="IPR012337">
    <property type="entry name" value="RNaseH-like_sf"/>
</dbReference>
<evidence type="ECO:0000256" key="4">
    <source>
        <dbReference type="ARBA" id="ARBA00022801"/>
    </source>
</evidence>
<dbReference type="KEGG" id="atr:18442907"/>
<dbReference type="GO" id="GO:0000967">
    <property type="term" value="P:rRNA 5'-end processing"/>
    <property type="evidence" value="ECO:0000318"/>
    <property type="project" value="GO_Central"/>
</dbReference>
<protein>
    <recommendedName>
        <fullName evidence="5">YqgF/RNase H-like domain-containing protein</fullName>
    </recommendedName>
</protein>
<evidence type="ECO:0000313" key="6">
    <source>
        <dbReference type="EMBL" id="ERN14642.1"/>
    </source>
</evidence>
<dbReference type="PANTHER" id="PTHR33317">
    <property type="entry name" value="POLYNUCLEOTIDYL TRANSFERASE, RIBONUCLEASE H-LIKE SUPERFAMILY PROTEIN"/>
    <property type="match status" value="1"/>
</dbReference>
<evidence type="ECO:0000256" key="1">
    <source>
        <dbReference type="ARBA" id="ARBA00022490"/>
    </source>
</evidence>
<dbReference type="STRING" id="13333.U5CZT9"/>
<dbReference type="EMBL" id="KI392532">
    <property type="protein sequence ID" value="ERN14642.1"/>
    <property type="molecule type" value="Genomic_DNA"/>
</dbReference>
<dbReference type="OMA" id="YTYWDEC"/>
<keyword evidence="4" id="KW-0378">Hydrolase</keyword>
<evidence type="ECO:0000256" key="3">
    <source>
        <dbReference type="ARBA" id="ARBA00022722"/>
    </source>
</evidence>
<dbReference type="GO" id="GO:0016787">
    <property type="term" value="F:hydrolase activity"/>
    <property type="evidence" value="ECO:0007669"/>
    <property type="project" value="UniProtKB-KW"/>
</dbReference>
<dbReference type="InterPro" id="IPR005227">
    <property type="entry name" value="YqgF"/>
</dbReference>
<dbReference type="Pfam" id="PF03652">
    <property type="entry name" value="RuvX"/>
    <property type="match status" value="1"/>
</dbReference>
<dbReference type="GO" id="GO:0004518">
    <property type="term" value="F:nuclease activity"/>
    <property type="evidence" value="ECO:0007669"/>
    <property type="project" value="UniProtKB-KW"/>
</dbReference>
<evidence type="ECO:0000313" key="7">
    <source>
        <dbReference type="Proteomes" id="UP000017836"/>
    </source>
</evidence>
<evidence type="ECO:0000256" key="2">
    <source>
        <dbReference type="ARBA" id="ARBA00022517"/>
    </source>
</evidence>
<dbReference type="SUPFAM" id="SSF53098">
    <property type="entry name" value="Ribonuclease H-like"/>
    <property type="match status" value="1"/>
</dbReference>
<evidence type="ECO:0000259" key="5">
    <source>
        <dbReference type="SMART" id="SM00732"/>
    </source>
</evidence>
<dbReference type="SMART" id="SM00732">
    <property type="entry name" value="YqgFc"/>
    <property type="match status" value="1"/>
</dbReference>
<gene>
    <name evidence="6" type="ORF">AMTR_s00038p00196460</name>
</gene>
<sequence length="174" mass="19512">MRFAKPIDLFQKLLESNKIAEQRLLGLDVGNRYVGLAISDPDNKIASPLSVLVRKKSNIVQMAMDIQTLVKEFSLIGLVVGYPLALQGTANPQAVQVKVFVEELHRTGQLDGLSYTYWDERFTSKSVEALLKPLDMHPVQFKTIVDKFAAVGILQGYLDHVHRNMKASEQESND</sequence>
<accession>U5CZT9</accession>
<dbReference type="Gene3D" id="3.30.420.140">
    <property type="entry name" value="YqgF/RNase H-like domain"/>
    <property type="match status" value="1"/>
</dbReference>
<dbReference type="NCBIfam" id="TIGR00250">
    <property type="entry name" value="RNAse_H_YqgF"/>
    <property type="match status" value="1"/>
</dbReference>
<name>U5CZT9_AMBTC</name>
<keyword evidence="3" id="KW-0540">Nuclease</keyword>
<proteinExistence type="inferred from homology"/>
<dbReference type="CDD" id="cd16964">
    <property type="entry name" value="YqgF"/>
    <property type="match status" value="1"/>
</dbReference>
<keyword evidence="2" id="KW-0690">Ribosome biogenesis</keyword>
<organism evidence="6 7">
    <name type="scientific">Amborella trichopoda</name>
    <dbReference type="NCBI Taxonomy" id="13333"/>
    <lineage>
        <taxon>Eukaryota</taxon>
        <taxon>Viridiplantae</taxon>
        <taxon>Streptophyta</taxon>
        <taxon>Embryophyta</taxon>
        <taxon>Tracheophyta</taxon>
        <taxon>Spermatophyta</taxon>
        <taxon>Magnoliopsida</taxon>
        <taxon>Amborellales</taxon>
        <taxon>Amborellaceae</taxon>
        <taxon>Amborella</taxon>
    </lineage>
</organism>
<dbReference type="OrthoDB" id="10261669at2759"/>
<reference evidence="7" key="1">
    <citation type="journal article" date="2013" name="Science">
        <title>The Amborella genome and the evolution of flowering plants.</title>
        <authorList>
            <consortium name="Amborella Genome Project"/>
        </authorList>
    </citation>
    <scope>NUCLEOTIDE SEQUENCE [LARGE SCALE GENOMIC DNA]</scope>
</reference>
<dbReference type="InterPro" id="IPR006641">
    <property type="entry name" value="YqgF/RNaseH-like_dom"/>
</dbReference>
<dbReference type="FunFam" id="3.30.420.140:FF:000008">
    <property type="entry name" value="Putative pre-16S rRNA nuclease"/>
    <property type="match status" value="1"/>
</dbReference>
<dbReference type="eggNOG" id="ENOG502RXZ7">
    <property type="taxonomic scope" value="Eukaryota"/>
</dbReference>
<dbReference type="Proteomes" id="UP000017836">
    <property type="component" value="Unassembled WGS sequence"/>
</dbReference>
<dbReference type="Gramene" id="ERN14642">
    <property type="protein sequence ID" value="ERN14642"/>
    <property type="gene ID" value="AMTR_s00038p00196460"/>
</dbReference>
<dbReference type="InterPro" id="IPR037027">
    <property type="entry name" value="YqgF/RNaseH-like_dom_sf"/>
</dbReference>
<feature type="domain" description="YqgF/RNase H-like" evidence="5">
    <location>
        <begin position="22"/>
        <end position="127"/>
    </location>
</feature>
<dbReference type="HOGENOM" id="CLU_098240_1_0_1"/>
<dbReference type="PANTHER" id="PTHR33317:SF1">
    <property type="entry name" value="POLYNUCLEOTIDYL TRANSFERASE, RIBONUCLEASE H-LIKE SUPERFAMILY PROTEIN"/>
    <property type="match status" value="1"/>
</dbReference>
<dbReference type="HAMAP" id="MF_00651">
    <property type="entry name" value="Nuclease_YqgF"/>
    <property type="match status" value="1"/>
</dbReference>
<keyword evidence="7" id="KW-1185">Reference proteome</keyword>